<evidence type="ECO:0000313" key="1">
    <source>
        <dbReference type="EMBL" id="KGA19411.1"/>
    </source>
</evidence>
<accession>A0A094QXZ9</accession>
<name>A0A094QXZ9_9ZZZZ</name>
<dbReference type="PANTHER" id="PTHR42811">
    <property type="entry name" value="SERINE ACETYLTRANSFERASE"/>
    <property type="match status" value="1"/>
</dbReference>
<dbReference type="InterPro" id="IPR011004">
    <property type="entry name" value="Trimer_LpxA-like_sf"/>
</dbReference>
<organism evidence="1">
    <name type="scientific">freshwater metagenome</name>
    <dbReference type="NCBI Taxonomy" id="449393"/>
    <lineage>
        <taxon>unclassified sequences</taxon>
        <taxon>metagenomes</taxon>
        <taxon>ecological metagenomes</taxon>
    </lineage>
</organism>
<gene>
    <name evidence="1" type="ORF">GM51_6775</name>
</gene>
<evidence type="ECO:0008006" key="2">
    <source>
        <dbReference type="Google" id="ProtNLM"/>
    </source>
</evidence>
<proteinExistence type="predicted"/>
<dbReference type="AlphaFoldDB" id="A0A094QXZ9"/>
<reference evidence="1" key="1">
    <citation type="submission" date="2014-06" db="EMBL/GenBank/DDBJ databases">
        <title>Key roles for freshwater Actinobacteria revealed by deep metagenomic sequencing.</title>
        <authorList>
            <person name="Ghai R."/>
            <person name="Mizuno C.M."/>
            <person name="Picazo A."/>
            <person name="Camacho A."/>
            <person name="Rodriguez-Valera F."/>
        </authorList>
    </citation>
    <scope>NUCLEOTIDE SEQUENCE</scope>
</reference>
<sequence>MSQTVTFDMTLSADALALYISQLVNTHFPDDNVVDPSQIMEHLPSALERLSTCMSGIHRKYFNESNHVRFDHMNSDHMAMFLYLLGNTIWNESGGVAIPTKLFYLNKVMHAVDLYFSVKMPEVFVLVHPVGSVIGNAHYGNYVAIYQGCTVGAVDGVYPVFGEGAILFAGATVLGETVCGDNVVFAARSFVINRRVPADSVVTGAFPNERISLSPRTVRERMFDPLPREEKFPT</sequence>
<dbReference type="Gene3D" id="2.160.10.10">
    <property type="entry name" value="Hexapeptide repeat proteins"/>
    <property type="match status" value="1"/>
</dbReference>
<protein>
    <recommendedName>
        <fullName evidence="2">Serine O-acetyltransferase</fullName>
    </recommendedName>
</protein>
<dbReference type="EMBL" id="JNSL01000031">
    <property type="protein sequence ID" value="KGA19411.1"/>
    <property type="molecule type" value="Genomic_DNA"/>
</dbReference>
<comment type="caution">
    <text evidence="1">The sequence shown here is derived from an EMBL/GenBank/DDBJ whole genome shotgun (WGS) entry which is preliminary data.</text>
</comment>
<dbReference type="SUPFAM" id="SSF51161">
    <property type="entry name" value="Trimeric LpxA-like enzymes"/>
    <property type="match status" value="1"/>
</dbReference>